<dbReference type="AlphaFoldDB" id="A0A173UNW4"/>
<evidence type="ECO:0000313" key="10">
    <source>
        <dbReference type="Proteomes" id="UP000095553"/>
    </source>
</evidence>
<feature type="transmembrane region" description="Helical" evidence="6">
    <location>
        <begin position="42"/>
        <end position="63"/>
    </location>
</feature>
<protein>
    <submittedName>
        <fullName evidence="9">Polysaccharide biosynthesis protein</fullName>
    </submittedName>
    <submittedName>
        <fullName evidence="8">Sporulation protein ykvU</fullName>
    </submittedName>
</protein>
<feature type="transmembrane region" description="Helical" evidence="6">
    <location>
        <begin position="415"/>
        <end position="431"/>
    </location>
</feature>
<keyword evidence="5 6" id="KW-0472">Membrane</keyword>
<dbReference type="RefSeq" id="WP_044923543.1">
    <property type="nucleotide sequence ID" value="NZ_BAABYN010000001.1"/>
</dbReference>
<evidence type="ECO:0000256" key="4">
    <source>
        <dbReference type="ARBA" id="ARBA00022989"/>
    </source>
</evidence>
<feature type="transmembrane region" description="Helical" evidence="6">
    <location>
        <begin position="274"/>
        <end position="301"/>
    </location>
</feature>
<sequence length="438" mass="48865">MKKASPFICGTVILTLSNFFSRLIGFYNRIFLAGVIGAHQIGIYQLIFPVYLLGFAVCFQGFQIALSKITAEKKATGNINAARYVLRITIILTLCLCIIFSFFVFWYAELICSVFLHEPSCVPCLRLAVLVLPFVGIKNCIHGYCLGIENSGVPAFSLCLEQISRVSSIFLLSVFMIEKMPVPAFLAVCGMTVGEIVSFFFTLIFYFLHKKSADSLSKSTLSASKLSVFHELLSLGIPLTLNSFSVTLLQSVQSILIPMMLYRFYGNRYRSVEIYGILSGMALPFIMFPSTITNALSLMLLPKISAAKTHNDPSYLRRCAILPLIFCTFLGIGAFGGFFVFGPWIGNFFFHDPLCGKYLRSLSFLCPFLYCSSILSTILNGLGKTKDTLLHNSVSLVIQICFILFAIPLYGVNGYLWGLFLSCLFLCFVNYRKVMLHV</sequence>
<feature type="transmembrane region" description="Helical" evidence="6">
    <location>
        <begin position="321"/>
        <end position="342"/>
    </location>
</feature>
<dbReference type="InterPro" id="IPR024923">
    <property type="entry name" value="PG_synth_SpoVB"/>
</dbReference>
<evidence type="ECO:0000256" key="3">
    <source>
        <dbReference type="ARBA" id="ARBA00022692"/>
    </source>
</evidence>
<evidence type="ECO:0000256" key="6">
    <source>
        <dbReference type="SAM" id="Phobius"/>
    </source>
</evidence>
<dbReference type="EMBL" id="CP132968">
    <property type="protein sequence ID" value="WMD15874.1"/>
    <property type="molecule type" value="Genomic_DNA"/>
</dbReference>
<proteinExistence type="predicted"/>
<keyword evidence="4 6" id="KW-1133">Transmembrane helix</keyword>
<reference evidence="10 11" key="1">
    <citation type="submission" date="2015-09" db="EMBL/GenBank/DDBJ databases">
        <authorList>
            <consortium name="Pathogen Informatics"/>
        </authorList>
    </citation>
    <scope>NUCLEOTIDE SEQUENCE [LARGE SCALE GENOMIC DNA]</scope>
    <source>
        <strain evidence="8 11">2789STDY5608868</strain>
        <strain evidence="7 10">2789STDY5834959</strain>
    </source>
</reference>
<keyword evidence="3 6" id="KW-0812">Transmembrane</keyword>
<dbReference type="Proteomes" id="UP000095553">
    <property type="component" value="Unassembled WGS sequence"/>
</dbReference>
<dbReference type="Proteomes" id="UP001243496">
    <property type="component" value="Chromosome"/>
</dbReference>
<dbReference type="EMBL" id="CYXY01000016">
    <property type="protein sequence ID" value="CUN09108.1"/>
    <property type="molecule type" value="Genomic_DNA"/>
</dbReference>
<reference evidence="9" key="2">
    <citation type="submission" date="2023-08" db="EMBL/GenBank/DDBJ databases">
        <title>Complete Genome Sequences of butyrate producing Anaerostipes hadrus strains BA1 and GIF7 isolated from the terminal ileum of a healthy lean male.</title>
        <authorList>
            <person name="Low A."/>
            <person name="Sheludchenko M."/>
            <person name="Cheng H.E."/>
            <person name="Koh X.Q."/>
            <person name="Lee J."/>
        </authorList>
    </citation>
    <scope>NUCLEOTIDE SEQUENCE</scope>
    <source>
        <strain evidence="9">BA1</strain>
    </source>
</reference>
<organism evidence="8 11">
    <name type="scientific">Anaerostipes hadrus</name>
    <dbReference type="NCBI Taxonomy" id="649756"/>
    <lineage>
        <taxon>Bacteria</taxon>
        <taxon>Bacillati</taxon>
        <taxon>Bacillota</taxon>
        <taxon>Clostridia</taxon>
        <taxon>Lachnospirales</taxon>
        <taxon>Lachnospiraceae</taxon>
        <taxon>Anaerostipes</taxon>
    </lineage>
</organism>
<evidence type="ECO:0000313" key="7">
    <source>
        <dbReference type="EMBL" id="CUN09108.1"/>
    </source>
</evidence>
<keyword evidence="2" id="KW-1003">Cell membrane</keyword>
<gene>
    <name evidence="8" type="primary">ykvU</name>
    <name evidence="8" type="ORF">ERS852425_03059</name>
    <name evidence="7" type="ORF">ERS852571_02462</name>
    <name evidence="9" type="ORF">RBI15_10865</name>
</gene>
<dbReference type="GeneID" id="92741897"/>
<dbReference type="PANTHER" id="PTHR30250">
    <property type="entry name" value="PST FAMILY PREDICTED COLANIC ACID TRANSPORTER"/>
    <property type="match status" value="1"/>
</dbReference>
<feature type="transmembrane region" description="Helical" evidence="6">
    <location>
        <begin position="7"/>
        <end position="30"/>
    </location>
</feature>
<dbReference type="PANTHER" id="PTHR30250:SF21">
    <property type="entry name" value="LIPID II FLIPPASE MURJ"/>
    <property type="match status" value="1"/>
</dbReference>
<evidence type="ECO:0000256" key="1">
    <source>
        <dbReference type="ARBA" id="ARBA00004651"/>
    </source>
</evidence>
<dbReference type="GO" id="GO:0005886">
    <property type="term" value="C:plasma membrane"/>
    <property type="evidence" value="ECO:0007669"/>
    <property type="project" value="UniProtKB-SubCell"/>
</dbReference>
<evidence type="ECO:0000256" key="5">
    <source>
        <dbReference type="ARBA" id="ARBA00023136"/>
    </source>
</evidence>
<feature type="transmembrane region" description="Helical" evidence="6">
    <location>
        <begin position="362"/>
        <end position="382"/>
    </location>
</feature>
<dbReference type="CDD" id="cd13124">
    <property type="entry name" value="MATE_SpoVB_like"/>
    <property type="match status" value="1"/>
</dbReference>
<evidence type="ECO:0000256" key="2">
    <source>
        <dbReference type="ARBA" id="ARBA00022475"/>
    </source>
</evidence>
<name>A0A173UNW4_ANAHA</name>
<feature type="transmembrane region" description="Helical" evidence="6">
    <location>
        <begin position="389"/>
        <end position="409"/>
    </location>
</feature>
<feature type="transmembrane region" description="Helical" evidence="6">
    <location>
        <begin position="183"/>
        <end position="208"/>
    </location>
</feature>
<dbReference type="Pfam" id="PF01943">
    <property type="entry name" value="Polysacc_synt"/>
    <property type="match status" value="1"/>
</dbReference>
<dbReference type="InterPro" id="IPR050833">
    <property type="entry name" value="Poly_Biosynth_Transport"/>
</dbReference>
<evidence type="ECO:0000313" key="11">
    <source>
        <dbReference type="Proteomes" id="UP000095598"/>
    </source>
</evidence>
<evidence type="ECO:0000313" key="9">
    <source>
        <dbReference type="EMBL" id="WMD15874.1"/>
    </source>
</evidence>
<dbReference type="EMBL" id="CYXT01000032">
    <property type="protein sequence ID" value="CUN16753.1"/>
    <property type="molecule type" value="Genomic_DNA"/>
</dbReference>
<accession>A0A173UNW4</accession>
<evidence type="ECO:0000313" key="8">
    <source>
        <dbReference type="EMBL" id="CUN16753.1"/>
    </source>
</evidence>
<comment type="subcellular location">
    <subcellularLocation>
        <location evidence="1">Cell membrane</location>
        <topology evidence="1">Multi-pass membrane protein</topology>
    </subcellularLocation>
</comment>
<feature type="transmembrane region" description="Helical" evidence="6">
    <location>
        <begin position="229"/>
        <end position="262"/>
    </location>
</feature>
<feature type="transmembrane region" description="Helical" evidence="6">
    <location>
        <begin position="84"/>
        <end position="107"/>
    </location>
</feature>
<dbReference type="PIRSF" id="PIRSF038958">
    <property type="entry name" value="PG_synth_SpoVB"/>
    <property type="match status" value="1"/>
</dbReference>
<dbReference type="Proteomes" id="UP000095598">
    <property type="component" value="Unassembled WGS sequence"/>
</dbReference>
<dbReference type="InterPro" id="IPR002797">
    <property type="entry name" value="Polysacc_synth"/>
</dbReference>